<sequence>MKCISEAIPIIRRPQPLTLNNSIQTFKKNGNQTSLSSRRLLGSATPSISSYVALVENHVRQSTKVKSTLHSAGTTLSGEWTDVMELIGEMHELCHKSGVVRIHSDIRIGTRIDKDQTPQDKIDVVEKKIKEL</sequence>
<dbReference type="Proteomes" id="UP001165064">
    <property type="component" value="Unassembled WGS sequence"/>
</dbReference>
<comment type="caution">
    <text evidence="1">The sequence shown here is derived from an EMBL/GenBank/DDBJ whole genome shotgun (WGS) entry which is preliminary data.</text>
</comment>
<organism evidence="1 2">
    <name type="scientific">Ambrosiozyma monospora</name>
    <name type="common">Yeast</name>
    <name type="synonym">Endomycopsis monosporus</name>
    <dbReference type="NCBI Taxonomy" id="43982"/>
    <lineage>
        <taxon>Eukaryota</taxon>
        <taxon>Fungi</taxon>
        <taxon>Dikarya</taxon>
        <taxon>Ascomycota</taxon>
        <taxon>Saccharomycotina</taxon>
        <taxon>Pichiomycetes</taxon>
        <taxon>Pichiales</taxon>
        <taxon>Pichiaceae</taxon>
        <taxon>Ambrosiozyma</taxon>
    </lineage>
</organism>
<protein>
    <submittedName>
        <fullName evidence="1">Unnamed protein product</fullName>
    </submittedName>
</protein>
<dbReference type="EMBL" id="BSXS01000791">
    <property type="protein sequence ID" value="GME73927.1"/>
    <property type="molecule type" value="Genomic_DNA"/>
</dbReference>
<evidence type="ECO:0000313" key="1">
    <source>
        <dbReference type="EMBL" id="GME73927.1"/>
    </source>
</evidence>
<proteinExistence type="predicted"/>
<name>A0ACB5SVP0_AMBMO</name>
<evidence type="ECO:0000313" key="2">
    <source>
        <dbReference type="Proteomes" id="UP001165064"/>
    </source>
</evidence>
<keyword evidence="2" id="KW-1185">Reference proteome</keyword>
<reference evidence="1" key="1">
    <citation type="submission" date="2023-04" db="EMBL/GenBank/DDBJ databases">
        <title>Ambrosiozyma monospora NBRC 10751.</title>
        <authorList>
            <person name="Ichikawa N."/>
            <person name="Sato H."/>
            <person name="Tonouchi N."/>
        </authorList>
    </citation>
    <scope>NUCLEOTIDE SEQUENCE</scope>
    <source>
        <strain evidence="1">NBRC 10751</strain>
    </source>
</reference>
<gene>
    <name evidence="1" type="ORF">Amon02_000158200</name>
</gene>
<accession>A0ACB5SVP0</accession>